<protein>
    <submittedName>
        <fullName evidence="1">Uncharacterized protein</fullName>
    </submittedName>
</protein>
<dbReference type="STRING" id="442341.SAMN04487959_1295"/>
<dbReference type="Proteomes" id="UP000199040">
    <property type="component" value="Unassembled WGS sequence"/>
</dbReference>
<dbReference type="RefSeq" id="WP_177223471.1">
    <property type="nucleotide sequence ID" value="NZ_FOPY01000029.1"/>
</dbReference>
<gene>
    <name evidence="1" type="ORF">SAMN04487959_1295</name>
</gene>
<reference evidence="1 2" key="1">
    <citation type="submission" date="2016-10" db="EMBL/GenBank/DDBJ databases">
        <authorList>
            <person name="de Groot N.N."/>
        </authorList>
    </citation>
    <scope>NUCLEOTIDE SEQUENCE [LARGE SCALE GENOMIC DNA]</scope>
    <source>
        <strain evidence="1 2">CGMCC 1.6848</strain>
    </source>
</reference>
<keyword evidence="2" id="KW-1185">Reference proteome</keyword>
<dbReference type="AlphaFoldDB" id="A0A1I3GAW3"/>
<sequence length="49" mass="5248">MQSKSTTTGPLTAAELAAMMAILEEFRDYPLSPVALALAARLARLEAQQ</sequence>
<name>A0A1I3GAW3_9GAMM</name>
<proteinExistence type="predicted"/>
<evidence type="ECO:0000313" key="2">
    <source>
        <dbReference type="Proteomes" id="UP000199040"/>
    </source>
</evidence>
<dbReference type="EMBL" id="FOPY01000029">
    <property type="protein sequence ID" value="SFI20554.1"/>
    <property type="molecule type" value="Genomic_DNA"/>
</dbReference>
<evidence type="ECO:0000313" key="1">
    <source>
        <dbReference type="EMBL" id="SFI20554.1"/>
    </source>
</evidence>
<organism evidence="1 2">
    <name type="scientific">Modicisalibacter xianhensis</name>
    <dbReference type="NCBI Taxonomy" id="442341"/>
    <lineage>
        <taxon>Bacteria</taxon>
        <taxon>Pseudomonadati</taxon>
        <taxon>Pseudomonadota</taxon>
        <taxon>Gammaproteobacteria</taxon>
        <taxon>Oceanospirillales</taxon>
        <taxon>Halomonadaceae</taxon>
        <taxon>Modicisalibacter</taxon>
    </lineage>
</organism>
<accession>A0A1I3GAW3</accession>